<dbReference type="GO" id="GO:0003676">
    <property type="term" value="F:nucleic acid binding"/>
    <property type="evidence" value="ECO:0007669"/>
    <property type="project" value="InterPro"/>
</dbReference>
<comment type="caution">
    <text evidence="7">The sequence shown here is derived from an EMBL/GenBank/DDBJ whole genome shotgun (WGS) entry which is preliminary data.</text>
</comment>
<dbReference type="InterPro" id="IPR036869">
    <property type="entry name" value="J_dom_sf"/>
</dbReference>
<gene>
    <name evidence="7" type="ORF">QE152_g7562</name>
</gene>
<keyword evidence="1" id="KW-0479">Metal-binding</keyword>
<dbReference type="InterPro" id="IPR018253">
    <property type="entry name" value="DnaJ_domain_CS"/>
</dbReference>
<dbReference type="PANTHER" id="PTHR44029">
    <property type="entry name" value="DNAJ HOMOLOG SUBFAMILY C MEMBER 21"/>
    <property type="match status" value="1"/>
</dbReference>
<dbReference type="Gene3D" id="3.30.160.60">
    <property type="entry name" value="Classic Zinc Finger"/>
    <property type="match status" value="1"/>
</dbReference>
<dbReference type="InterPro" id="IPR041661">
    <property type="entry name" value="ZN622/Rei1/Reh1_Znf-C2H2"/>
</dbReference>
<dbReference type="SUPFAM" id="SSF46565">
    <property type="entry name" value="Chaperone J-domain"/>
    <property type="match status" value="1"/>
</dbReference>
<evidence type="ECO:0000256" key="3">
    <source>
        <dbReference type="ARBA" id="ARBA00022833"/>
    </source>
</evidence>
<dbReference type="AlphaFoldDB" id="A0AAW1MAR8"/>
<evidence type="ECO:0000256" key="2">
    <source>
        <dbReference type="ARBA" id="ARBA00022771"/>
    </source>
</evidence>
<keyword evidence="8" id="KW-1185">Reference proteome</keyword>
<dbReference type="InterPro" id="IPR013087">
    <property type="entry name" value="Znf_C2H2_type"/>
</dbReference>
<dbReference type="Pfam" id="PF12756">
    <property type="entry name" value="zf-C2H2_2"/>
    <property type="match status" value="1"/>
</dbReference>
<dbReference type="InterPro" id="IPR001623">
    <property type="entry name" value="DnaJ_domain"/>
</dbReference>
<dbReference type="SMART" id="SM00451">
    <property type="entry name" value="ZnF_U1"/>
    <property type="match status" value="1"/>
</dbReference>
<dbReference type="GO" id="GO:0008270">
    <property type="term" value="F:zinc ion binding"/>
    <property type="evidence" value="ECO:0007669"/>
    <property type="project" value="UniProtKB-KW"/>
</dbReference>
<proteinExistence type="predicted"/>
<accession>A0AAW1MAR8</accession>
<dbReference type="InterPro" id="IPR051964">
    <property type="entry name" value="Chaperone_stress_response"/>
</dbReference>
<keyword evidence="3" id="KW-0862">Zinc</keyword>
<dbReference type="PROSITE" id="PS00636">
    <property type="entry name" value="DNAJ_1"/>
    <property type="match status" value="1"/>
</dbReference>
<dbReference type="FunFam" id="1.10.287.110:FF:000046">
    <property type="entry name" value="dnaJ homolog subfamily C member 21"/>
    <property type="match status" value="1"/>
</dbReference>
<name>A0AAW1MAR8_POPJA</name>
<dbReference type="Pfam" id="PF00226">
    <property type="entry name" value="DnaJ"/>
    <property type="match status" value="1"/>
</dbReference>
<dbReference type="InterPro" id="IPR054076">
    <property type="entry name" value="ZUO1-like_ZHD"/>
</dbReference>
<reference evidence="7 8" key="1">
    <citation type="journal article" date="2024" name="BMC Genomics">
        <title>De novo assembly and annotation of Popillia japonica's genome with initial clues to its potential as an invasive pest.</title>
        <authorList>
            <person name="Cucini C."/>
            <person name="Boschi S."/>
            <person name="Funari R."/>
            <person name="Cardaioli E."/>
            <person name="Iannotti N."/>
            <person name="Marturano G."/>
            <person name="Paoli F."/>
            <person name="Bruttini M."/>
            <person name="Carapelli A."/>
            <person name="Frati F."/>
            <person name="Nardi F."/>
        </authorList>
    </citation>
    <scope>NUCLEOTIDE SEQUENCE [LARGE SCALE GENOMIC DNA]</scope>
    <source>
        <strain evidence="7">DMR45628</strain>
    </source>
</reference>
<protein>
    <recommendedName>
        <fullName evidence="4">DnaJ homolog subfamily C member 21</fullName>
    </recommendedName>
</protein>
<dbReference type="Gene3D" id="1.10.287.110">
    <property type="entry name" value="DnaJ domain"/>
    <property type="match status" value="1"/>
</dbReference>
<dbReference type="InterPro" id="IPR003604">
    <property type="entry name" value="Matrin/U1-like-C_Znf_C2H2"/>
</dbReference>
<dbReference type="PROSITE" id="PS50076">
    <property type="entry name" value="DNAJ_2"/>
    <property type="match status" value="1"/>
</dbReference>
<sequence length="521" mass="61626">MKCHYEILDISREADDNEIKTAYRKLALKWHPDKNLENTEYAKEQFQLVQQAYEVLSDRQERAWYDKHREQILRGSDSEYQDNNLDVFQYFTTTCFKGYGDDEKGFYHIYGYGDDEKGFYHIYGKVFEQLAKEDSDYIDENSIPIFGNSKSDYEDVALFYDYWMSYSTKKSYVWLDPHNVKDAPNRKIFKLIEKENDKVRQKARRERNEEVRNLVAFVRKRDKRVQAHIKELEEKKVVNREKQKIISNQKRLERIKQLNESSEQAEWMKFDNVKSELEEIEKKLAAEFGDDVSDFDEDSDIEELNNLYCVACNKIFKTPKAFKNHESSKKHRENMENLREVVLSEDLDEHLYNSDEQEQYTSNSNNSLENCIEIGNEIDELLAEKETTDKNDISYAKTKKKNKKAKNVIKIIENDSESEISNAVLENDSFDNTPVTKKQRRKKKDKLIKKSDIKANDNEVNKNLIRETEAELDTDHCCVKCKTQFSSKNKLFDHLKKTGHSTHLNGGTLPEKNKRRGIKQK</sequence>
<evidence type="ECO:0000313" key="7">
    <source>
        <dbReference type="EMBL" id="KAK9744708.1"/>
    </source>
</evidence>
<evidence type="ECO:0000313" key="8">
    <source>
        <dbReference type="Proteomes" id="UP001458880"/>
    </source>
</evidence>
<dbReference type="Proteomes" id="UP001458880">
    <property type="component" value="Unassembled WGS sequence"/>
</dbReference>
<dbReference type="EMBL" id="JASPKY010000055">
    <property type="protein sequence ID" value="KAK9744708.1"/>
    <property type="molecule type" value="Genomic_DNA"/>
</dbReference>
<evidence type="ECO:0000256" key="1">
    <source>
        <dbReference type="ARBA" id="ARBA00022723"/>
    </source>
</evidence>
<organism evidence="7 8">
    <name type="scientific">Popillia japonica</name>
    <name type="common">Japanese beetle</name>
    <dbReference type="NCBI Taxonomy" id="7064"/>
    <lineage>
        <taxon>Eukaryota</taxon>
        <taxon>Metazoa</taxon>
        <taxon>Ecdysozoa</taxon>
        <taxon>Arthropoda</taxon>
        <taxon>Hexapoda</taxon>
        <taxon>Insecta</taxon>
        <taxon>Pterygota</taxon>
        <taxon>Neoptera</taxon>
        <taxon>Endopterygota</taxon>
        <taxon>Coleoptera</taxon>
        <taxon>Polyphaga</taxon>
        <taxon>Scarabaeiformia</taxon>
        <taxon>Scarabaeidae</taxon>
        <taxon>Rutelinae</taxon>
        <taxon>Popillia</taxon>
    </lineage>
</organism>
<feature type="domain" description="J" evidence="6">
    <location>
        <begin position="3"/>
        <end position="69"/>
    </location>
</feature>
<dbReference type="SMART" id="SM00271">
    <property type="entry name" value="DnaJ"/>
    <property type="match status" value="1"/>
</dbReference>
<dbReference type="SUPFAM" id="SSF57667">
    <property type="entry name" value="beta-beta-alpha zinc fingers"/>
    <property type="match status" value="1"/>
</dbReference>
<dbReference type="PRINTS" id="PR00625">
    <property type="entry name" value="JDOMAIN"/>
</dbReference>
<dbReference type="PANTHER" id="PTHR44029:SF1">
    <property type="entry name" value="DNAJ HOMOLOG SUBFAMILY C MEMBER 21"/>
    <property type="match status" value="1"/>
</dbReference>
<evidence type="ECO:0000256" key="4">
    <source>
        <dbReference type="ARBA" id="ARBA00074367"/>
    </source>
</evidence>
<feature type="region of interest" description="Disordered" evidence="5">
    <location>
        <begin position="498"/>
        <end position="521"/>
    </location>
</feature>
<dbReference type="SMART" id="SM00355">
    <property type="entry name" value="ZnF_C2H2"/>
    <property type="match status" value="2"/>
</dbReference>
<dbReference type="Pfam" id="PF12171">
    <property type="entry name" value="zf-C2H2_jaz"/>
    <property type="match status" value="1"/>
</dbReference>
<dbReference type="CDD" id="cd06257">
    <property type="entry name" value="DnaJ"/>
    <property type="match status" value="1"/>
</dbReference>
<dbReference type="PROSITE" id="PS00028">
    <property type="entry name" value="ZINC_FINGER_C2H2_1"/>
    <property type="match status" value="2"/>
</dbReference>
<keyword evidence="2 7" id="KW-0863">Zinc-finger</keyword>
<dbReference type="Pfam" id="PF21884">
    <property type="entry name" value="ZUO1-like_ZHD"/>
    <property type="match status" value="1"/>
</dbReference>
<dbReference type="GO" id="GO:0005737">
    <property type="term" value="C:cytoplasm"/>
    <property type="evidence" value="ECO:0007669"/>
    <property type="project" value="TreeGrafter"/>
</dbReference>
<evidence type="ECO:0000259" key="6">
    <source>
        <dbReference type="PROSITE" id="PS50076"/>
    </source>
</evidence>
<dbReference type="InterPro" id="IPR022755">
    <property type="entry name" value="Znf_C2H2_jaz"/>
</dbReference>
<dbReference type="InterPro" id="IPR036236">
    <property type="entry name" value="Znf_C2H2_sf"/>
</dbReference>
<evidence type="ECO:0000256" key="5">
    <source>
        <dbReference type="SAM" id="MobiDB-lite"/>
    </source>
</evidence>